<feature type="region of interest" description="Disordered" evidence="1">
    <location>
        <begin position="537"/>
        <end position="592"/>
    </location>
</feature>
<evidence type="ECO:0000256" key="1">
    <source>
        <dbReference type="SAM" id="MobiDB-lite"/>
    </source>
</evidence>
<dbReference type="Gene3D" id="3.10.620.30">
    <property type="match status" value="1"/>
</dbReference>
<dbReference type="PANTHER" id="PTHR42736:SF1">
    <property type="entry name" value="PROTEIN-GLUTAMINE GAMMA-GLUTAMYLTRANSFERASE"/>
    <property type="match status" value="1"/>
</dbReference>
<feature type="transmembrane region" description="Helical" evidence="2">
    <location>
        <begin position="39"/>
        <end position="57"/>
    </location>
</feature>
<dbReference type="PANTHER" id="PTHR42736">
    <property type="entry name" value="PROTEIN-GLUTAMINE GAMMA-GLUTAMYLTRANSFERASE"/>
    <property type="match status" value="1"/>
</dbReference>
<dbReference type="RefSeq" id="WP_170114359.1">
    <property type="nucleotide sequence ID" value="NZ_QJJR01000006.1"/>
</dbReference>
<feature type="transmembrane region" description="Helical" evidence="2">
    <location>
        <begin position="114"/>
        <end position="135"/>
    </location>
</feature>
<keyword evidence="2" id="KW-0812">Transmembrane</keyword>
<keyword evidence="2" id="KW-0472">Membrane</keyword>
<evidence type="ECO:0000313" key="4">
    <source>
        <dbReference type="EMBL" id="PXW91063.1"/>
    </source>
</evidence>
<dbReference type="SUPFAM" id="SSF54001">
    <property type="entry name" value="Cysteine proteinases"/>
    <property type="match status" value="1"/>
</dbReference>
<name>A0A2V3W9M6_9BACI</name>
<dbReference type="Proteomes" id="UP000247922">
    <property type="component" value="Unassembled WGS sequence"/>
</dbReference>
<feature type="domain" description="Transglutaminase-like" evidence="3">
    <location>
        <begin position="453"/>
        <end position="526"/>
    </location>
</feature>
<proteinExistence type="predicted"/>
<dbReference type="Pfam" id="PF11992">
    <property type="entry name" value="TgpA_N"/>
    <property type="match status" value="1"/>
</dbReference>
<feature type="transmembrane region" description="Helical" evidence="2">
    <location>
        <begin position="198"/>
        <end position="217"/>
    </location>
</feature>
<dbReference type="AlphaFoldDB" id="A0A2V3W9M6"/>
<comment type="caution">
    <text evidence="4">The sequence shown here is derived from an EMBL/GenBank/DDBJ whole genome shotgun (WGS) entry which is preliminary data.</text>
</comment>
<dbReference type="Pfam" id="PF01841">
    <property type="entry name" value="Transglut_core"/>
    <property type="match status" value="1"/>
</dbReference>
<feature type="transmembrane region" description="Helical" evidence="2">
    <location>
        <begin position="601"/>
        <end position="620"/>
    </location>
</feature>
<reference evidence="4 5" key="1">
    <citation type="submission" date="2018-05" db="EMBL/GenBank/DDBJ databases">
        <title>Genomic Encyclopedia of Type Strains, Phase IV (KMG-IV): sequencing the most valuable type-strain genomes for metagenomic binning, comparative biology and taxonomic classification.</title>
        <authorList>
            <person name="Goeker M."/>
        </authorList>
    </citation>
    <scope>NUCLEOTIDE SEQUENCE [LARGE SCALE GENOMIC DNA]</scope>
    <source>
        <strain evidence="4 5">DSM 22440</strain>
    </source>
</reference>
<dbReference type="InterPro" id="IPR038765">
    <property type="entry name" value="Papain-like_cys_pep_sf"/>
</dbReference>
<feature type="compositionally biased region" description="Acidic residues" evidence="1">
    <location>
        <begin position="539"/>
        <end position="588"/>
    </location>
</feature>
<gene>
    <name evidence="4" type="ORF">DES38_106100</name>
</gene>
<keyword evidence="2" id="KW-1133">Transmembrane helix</keyword>
<feature type="transmembrane region" description="Helical" evidence="2">
    <location>
        <begin position="64"/>
        <end position="84"/>
    </location>
</feature>
<evidence type="ECO:0000313" key="5">
    <source>
        <dbReference type="Proteomes" id="UP000247922"/>
    </source>
</evidence>
<dbReference type="InterPro" id="IPR002931">
    <property type="entry name" value="Transglutaminase-like"/>
</dbReference>
<organism evidence="4 5">
    <name type="scientific">Streptohalobacillus salinus</name>
    <dbReference type="NCBI Taxonomy" id="621096"/>
    <lineage>
        <taxon>Bacteria</taxon>
        <taxon>Bacillati</taxon>
        <taxon>Bacillota</taxon>
        <taxon>Bacilli</taxon>
        <taxon>Bacillales</taxon>
        <taxon>Bacillaceae</taxon>
        <taxon>Streptohalobacillus</taxon>
    </lineage>
</organism>
<sequence length="721" mass="83855">MREKKMTRTWVDVCIYLISFGLLWLWLEPLQALDAFQYYMPLLLFTGFTFVVTFLQLPILASLFIKGLAVFFMVDRLYFTAPLFSRSWRGFLREQVVINYQAVIDRHWAEITDVFQMVLLLVLMAIISYLIYFWVIVMRRAFVYTVLTLIYLTVMDTFTVFQANSTAYLLVFFVSLLLILNGYLKLQRRLGLPLKSSSFLLRLLVPFSIVLIASLFISQSLPYLTPQWPDPVPFLTAPFEDGVERTVGYGEDDTQLGGGFNHDDTLLFEATISDPNYWRIESKDIYTGKGWEAQQPPDFMPMTPFDNNQAQFELNYFEAATFDKVVYPYYLTGVEESDTHQYEINIEQEVIRTVDTDPTEAVIQMNYDPFYFTEDHLRMGSREVPTEWRHLLQLPSSLPERVYQLADEITAGLSHPYDKAIAIERYFRTSGFQYRTTDIPVPELDEDYVDQFLFESKVGYCDNFSTAMVVLLRAAGVPARWTKGFTQGERVTDGREDVYQVRSDNAHSWVEVYFNNAGFVPFEPTIGFDASPLVTETTTEADDTDTDSATDDETTDEPSTDESEETSETEENNQQVEESEEITTEEETAASQERDETRWRVIWLLSIVLLLTGLLLIVVYKQRLTLVLWYINKRYPTFNHVKQFEHAYQFLLFILAFKSIIKQRTETLLTFSARVDDYFKTAEMRRLTAAYTQVLYGEEKEIVAANHLKEDYLQLIKRILA</sequence>
<dbReference type="InterPro" id="IPR021878">
    <property type="entry name" value="TgpA_N"/>
</dbReference>
<evidence type="ECO:0000256" key="2">
    <source>
        <dbReference type="SAM" id="Phobius"/>
    </source>
</evidence>
<feature type="transmembrane region" description="Helical" evidence="2">
    <location>
        <begin position="167"/>
        <end position="186"/>
    </location>
</feature>
<accession>A0A2V3W9M6</accession>
<keyword evidence="5" id="KW-1185">Reference proteome</keyword>
<dbReference type="SMART" id="SM00460">
    <property type="entry name" value="TGc"/>
    <property type="match status" value="1"/>
</dbReference>
<feature type="transmembrane region" description="Helical" evidence="2">
    <location>
        <begin position="9"/>
        <end position="27"/>
    </location>
</feature>
<protein>
    <submittedName>
        <fullName evidence="4">Transglutaminase superfamily protein</fullName>
    </submittedName>
</protein>
<dbReference type="EMBL" id="QJJR01000006">
    <property type="protein sequence ID" value="PXW91063.1"/>
    <property type="molecule type" value="Genomic_DNA"/>
</dbReference>
<feature type="transmembrane region" description="Helical" evidence="2">
    <location>
        <begin position="142"/>
        <end position="161"/>
    </location>
</feature>
<evidence type="ECO:0000259" key="3">
    <source>
        <dbReference type="SMART" id="SM00460"/>
    </source>
</evidence>
<dbReference type="InterPro" id="IPR052901">
    <property type="entry name" value="Bact_TGase-like"/>
</dbReference>